<dbReference type="InterPro" id="IPR017972">
    <property type="entry name" value="Cyt_P450_CS"/>
</dbReference>
<sequence length="409" mass="44646">MTEAPSKPTSGSFPTTRAEGCPFDPAVGYTELREKDPIARVECPAGIDAWLVTRYDDVRTVLSSPGLSSAVPVMGHANSEVDLTQAGTPGSIIQSDGEAHSRLRRLLTSEFTVKRIQALRPYIQQLIDDHIDAMLASDEPADLVRDFALPIPSLVICELLGVAYEDRDQFQRQSAILTSVDVAPEVSAQANGEIQQFVAQLVVSKMQAPTDDLISRLITRANESGQPLSVQELVVLALSLLVAGHETTANMIALSTVALLRNPDQLEELRANPDLVPSAVEEMLRYLSVVQFGLFRAITEDIPLGDETLRAGEWLVTSLASGNRDTSVFPDADSLDLKRKASAHLAFGYGAHQCLGQQLARVELQQVFSTLFTRIPTLRLAVPFEDLKFKDNTLVYGVRSLPVAWDART</sequence>
<dbReference type="CDD" id="cd11030">
    <property type="entry name" value="CYP105-like"/>
    <property type="match status" value="1"/>
</dbReference>
<dbReference type="InterPro" id="IPR036396">
    <property type="entry name" value="Cyt_P450_sf"/>
</dbReference>
<evidence type="ECO:0000256" key="7">
    <source>
        <dbReference type="RuleBase" id="RU000461"/>
    </source>
</evidence>
<dbReference type="InterPro" id="IPR001128">
    <property type="entry name" value="Cyt_P450"/>
</dbReference>
<keyword evidence="2 7" id="KW-0349">Heme</keyword>
<accession>A0A2T0S6W8</accession>
<dbReference type="PANTHER" id="PTHR46696">
    <property type="entry name" value="P450, PUTATIVE (EUROFUNG)-RELATED"/>
    <property type="match status" value="1"/>
</dbReference>
<evidence type="ECO:0000256" key="6">
    <source>
        <dbReference type="ARBA" id="ARBA00023033"/>
    </source>
</evidence>
<dbReference type="Proteomes" id="UP000239494">
    <property type="component" value="Unassembled WGS sequence"/>
</dbReference>
<dbReference type="RefSeq" id="WP_106196943.1">
    <property type="nucleotide sequence ID" value="NZ_PVTF01000026.1"/>
</dbReference>
<evidence type="ECO:0000256" key="2">
    <source>
        <dbReference type="ARBA" id="ARBA00022617"/>
    </source>
</evidence>
<dbReference type="GO" id="GO:0004497">
    <property type="term" value="F:monooxygenase activity"/>
    <property type="evidence" value="ECO:0007669"/>
    <property type="project" value="UniProtKB-KW"/>
</dbReference>
<dbReference type="AlphaFoldDB" id="A0A2T0S6W8"/>
<dbReference type="GO" id="GO:0005506">
    <property type="term" value="F:iron ion binding"/>
    <property type="evidence" value="ECO:0007669"/>
    <property type="project" value="InterPro"/>
</dbReference>
<keyword evidence="5 7" id="KW-0408">Iron</keyword>
<dbReference type="EMBL" id="PVTF01000026">
    <property type="protein sequence ID" value="PRY29171.1"/>
    <property type="molecule type" value="Genomic_DNA"/>
</dbReference>
<dbReference type="InterPro" id="IPR002397">
    <property type="entry name" value="Cyt_P450_B"/>
</dbReference>
<keyword evidence="6 7" id="KW-0503">Monooxygenase</keyword>
<evidence type="ECO:0000256" key="1">
    <source>
        <dbReference type="ARBA" id="ARBA00010617"/>
    </source>
</evidence>
<dbReference type="PRINTS" id="PR00385">
    <property type="entry name" value="P450"/>
</dbReference>
<proteinExistence type="inferred from homology"/>
<organism evidence="9 10">
    <name type="scientific">Umezawaea tangerina</name>
    <dbReference type="NCBI Taxonomy" id="84725"/>
    <lineage>
        <taxon>Bacteria</taxon>
        <taxon>Bacillati</taxon>
        <taxon>Actinomycetota</taxon>
        <taxon>Actinomycetes</taxon>
        <taxon>Pseudonocardiales</taxon>
        <taxon>Pseudonocardiaceae</taxon>
        <taxon>Umezawaea</taxon>
    </lineage>
</organism>
<keyword evidence="3 7" id="KW-0479">Metal-binding</keyword>
<dbReference type="PANTHER" id="PTHR46696:SF1">
    <property type="entry name" value="CYTOCHROME P450 YJIB-RELATED"/>
    <property type="match status" value="1"/>
</dbReference>
<dbReference type="GO" id="GO:0020037">
    <property type="term" value="F:heme binding"/>
    <property type="evidence" value="ECO:0007669"/>
    <property type="project" value="InterPro"/>
</dbReference>
<protein>
    <submittedName>
        <fullName evidence="9">Cytochrome P450</fullName>
    </submittedName>
</protein>
<keyword evidence="4 7" id="KW-0560">Oxidoreductase</keyword>
<feature type="region of interest" description="Disordered" evidence="8">
    <location>
        <begin position="1"/>
        <end position="20"/>
    </location>
</feature>
<comment type="caution">
    <text evidence="9">The sequence shown here is derived from an EMBL/GenBank/DDBJ whole genome shotgun (WGS) entry which is preliminary data.</text>
</comment>
<dbReference type="SUPFAM" id="SSF48264">
    <property type="entry name" value="Cytochrome P450"/>
    <property type="match status" value="1"/>
</dbReference>
<dbReference type="GO" id="GO:0016705">
    <property type="term" value="F:oxidoreductase activity, acting on paired donors, with incorporation or reduction of molecular oxygen"/>
    <property type="evidence" value="ECO:0007669"/>
    <property type="project" value="InterPro"/>
</dbReference>
<evidence type="ECO:0000256" key="8">
    <source>
        <dbReference type="SAM" id="MobiDB-lite"/>
    </source>
</evidence>
<evidence type="ECO:0000313" key="10">
    <source>
        <dbReference type="Proteomes" id="UP000239494"/>
    </source>
</evidence>
<comment type="similarity">
    <text evidence="1 7">Belongs to the cytochrome P450 family.</text>
</comment>
<dbReference type="Pfam" id="PF00067">
    <property type="entry name" value="p450"/>
    <property type="match status" value="1"/>
</dbReference>
<dbReference type="FunFam" id="1.10.630.10:FF:000018">
    <property type="entry name" value="Cytochrome P450 monooxygenase"/>
    <property type="match status" value="1"/>
</dbReference>
<dbReference type="Gene3D" id="1.10.630.10">
    <property type="entry name" value="Cytochrome P450"/>
    <property type="match status" value="1"/>
</dbReference>
<gene>
    <name evidence="9" type="ORF">CLV43_12647</name>
</gene>
<name>A0A2T0S6W8_9PSEU</name>
<evidence type="ECO:0000313" key="9">
    <source>
        <dbReference type="EMBL" id="PRY29171.1"/>
    </source>
</evidence>
<dbReference type="PRINTS" id="PR00359">
    <property type="entry name" value="BP450"/>
</dbReference>
<dbReference type="PROSITE" id="PS00086">
    <property type="entry name" value="CYTOCHROME_P450"/>
    <property type="match status" value="1"/>
</dbReference>
<evidence type="ECO:0000256" key="5">
    <source>
        <dbReference type="ARBA" id="ARBA00023004"/>
    </source>
</evidence>
<evidence type="ECO:0000256" key="4">
    <source>
        <dbReference type="ARBA" id="ARBA00023002"/>
    </source>
</evidence>
<keyword evidence="10" id="KW-1185">Reference proteome</keyword>
<evidence type="ECO:0000256" key="3">
    <source>
        <dbReference type="ARBA" id="ARBA00022723"/>
    </source>
</evidence>
<reference evidence="9 10" key="1">
    <citation type="submission" date="2018-03" db="EMBL/GenBank/DDBJ databases">
        <title>Genomic Encyclopedia of Archaeal and Bacterial Type Strains, Phase II (KMG-II): from individual species to whole genera.</title>
        <authorList>
            <person name="Goeker M."/>
        </authorList>
    </citation>
    <scope>NUCLEOTIDE SEQUENCE [LARGE SCALE GENOMIC DNA]</scope>
    <source>
        <strain evidence="9 10">DSM 44720</strain>
    </source>
</reference>
<dbReference type="OrthoDB" id="3664945at2"/>